<dbReference type="GO" id="GO:0071004">
    <property type="term" value="C:U2-type prespliceosome"/>
    <property type="evidence" value="ECO:0007669"/>
    <property type="project" value="TreeGrafter"/>
</dbReference>
<dbReference type="PROSITE" id="PS52002">
    <property type="entry name" value="SM"/>
    <property type="match status" value="1"/>
</dbReference>
<dbReference type="GO" id="GO:0071013">
    <property type="term" value="C:catalytic step 2 spliceosome"/>
    <property type="evidence" value="ECO:0007669"/>
    <property type="project" value="TreeGrafter"/>
</dbReference>
<evidence type="ECO:0000256" key="8">
    <source>
        <dbReference type="ARBA" id="ARBA00023274"/>
    </source>
</evidence>
<evidence type="ECO:0000256" key="2">
    <source>
        <dbReference type="ARBA" id="ARBA00006850"/>
    </source>
</evidence>
<evidence type="ECO:0000256" key="6">
    <source>
        <dbReference type="ARBA" id="ARBA00023187"/>
    </source>
</evidence>
<dbReference type="GO" id="GO:1990726">
    <property type="term" value="C:Lsm1-7-Pat1 complex"/>
    <property type="evidence" value="ECO:0007669"/>
    <property type="project" value="TreeGrafter"/>
</dbReference>
<reference evidence="12" key="1">
    <citation type="submission" date="2016-09" db="EMBL/GenBank/DDBJ databases">
        <authorList>
            <person name="Jeantristanb JTB J.-T."/>
            <person name="Ricardo R."/>
        </authorList>
    </citation>
    <scope>NUCLEOTIDE SEQUENCE [LARGE SCALE GENOMIC DNA]</scope>
</reference>
<dbReference type="GO" id="GO:0097526">
    <property type="term" value="C:spliceosomal tri-snRNP complex"/>
    <property type="evidence" value="ECO:0007669"/>
    <property type="project" value="TreeGrafter"/>
</dbReference>
<evidence type="ECO:0000259" key="10">
    <source>
        <dbReference type="PROSITE" id="PS52002"/>
    </source>
</evidence>
<dbReference type="InterPro" id="IPR010920">
    <property type="entry name" value="LSM_dom_sf"/>
</dbReference>
<keyword evidence="4" id="KW-0747">Spliceosome</keyword>
<keyword evidence="3" id="KW-0507">mRNA processing</keyword>
<keyword evidence="8" id="KW-0687">Ribonucleoprotein</keyword>
<keyword evidence="5" id="KW-0694">RNA-binding</keyword>
<feature type="domain" description="Sm" evidence="10">
    <location>
        <begin position="34"/>
        <end position="115"/>
    </location>
</feature>
<dbReference type="Pfam" id="PF01423">
    <property type="entry name" value="LSM"/>
    <property type="match status" value="1"/>
</dbReference>
<dbReference type="CDD" id="cd01729">
    <property type="entry name" value="LSm7"/>
    <property type="match status" value="1"/>
</dbReference>
<proteinExistence type="inferred from homology"/>
<evidence type="ECO:0000256" key="5">
    <source>
        <dbReference type="ARBA" id="ARBA00022884"/>
    </source>
</evidence>
<dbReference type="Proteomes" id="UP000198372">
    <property type="component" value="Unassembled WGS sequence"/>
</dbReference>
<keyword evidence="7" id="KW-0539">Nucleus</keyword>
<dbReference type="SMART" id="SM00651">
    <property type="entry name" value="Sm"/>
    <property type="match status" value="1"/>
</dbReference>
<dbReference type="GO" id="GO:0005689">
    <property type="term" value="C:U12-type spliceosomal complex"/>
    <property type="evidence" value="ECO:0007669"/>
    <property type="project" value="TreeGrafter"/>
</dbReference>
<evidence type="ECO:0000256" key="9">
    <source>
        <dbReference type="SAM" id="MobiDB-lite"/>
    </source>
</evidence>
<dbReference type="GO" id="GO:0000398">
    <property type="term" value="P:mRNA splicing, via spliceosome"/>
    <property type="evidence" value="ECO:0007669"/>
    <property type="project" value="InterPro"/>
</dbReference>
<gene>
    <name evidence="11" type="ORF">BQ2448_7009</name>
</gene>
<organism evidence="11 12">
    <name type="scientific">Microbotryum intermedium</name>
    <dbReference type="NCBI Taxonomy" id="269621"/>
    <lineage>
        <taxon>Eukaryota</taxon>
        <taxon>Fungi</taxon>
        <taxon>Dikarya</taxon>
        <taxon>Basidiomycota</taxon>
        <taxon>Pucciniomycotina</taxon>
        <taxon>Microbotryomycetes</taxon>
        <taxon>Microbotryales</taxon>
        <taxon>Microbotryaceae</taxon>
        <taxon>Microbotryum</taxon>
    </lineage>
</organism>
<accession>A0A238FMI5</accession>
<dbReference type="GO" id="GO:0003723">
    <property type="term" value="F:RNA binding"/>
    <property type="evidence" value="ECO:0007669"/>
    <property type="project" value="UniProtKB-KW"/>
</dbReference>
<dbReference type="OrthoDB" id="274944at2759"/>
<evidence type="ECO:0000256" key="7">
    <source>
        <dbReference type="ARBA" id="ARBA00023242"/>
    </source>
</evidence>
<evidence type="ECO:0000256" key="4">
    <source>
        <dbReference type="ARBA" id="ARBA00022728"/>
    </source>
</evidence>
<dbReference type="InterPro" id="IPR047575">
    <property type="entry name" value="Sm"/>
</dbReference>
<dbReference type="PANTHER" id="PTHR10553:SF5">
    <property type="entry name" value="U6 SNRNA-ASSOCIATED SM-LIKE PROTEIN LSM7"/>
    <property type="match status" value="1"/>
</dbReference>
<protein>
    <submittedName>
        <fullName evidence="11">BQ2448_7009 protein</fullName>
    </submittedName>
</protein>
<dbReference type="SUPFAM" id="SSF50182">
    <property type="entry name" value="Sm-like ribonucleoproteins"/>
    <property type="match status" value="1"/>
</dbReference>
<dbReference type="GO" id="GO:0005688">
    <property type="term" value="C:U6 snRNP"/>
    <property type="evidence" value="ECO:0007669"/>
    <property type="project" value="TreeGrafter"/>
</dbReference>
<dbReference type="Gene3D" id="2.30.30.100">
    <property type="match status" value="1"/>
</dbReference>
<evidence type="ECO:0000313" key="11">
    <source>
        <dbReference type="EMBL" id="SCV73084.1"/>
    </source>
</evidence>
<evidence type="ECO:0000256" key="1">
    <source>
        <dbReference type="ARBA" id="ARBA00004123"/>
    </source>
</evidence>
<dbReference type="InterPro" id="IPR001163">
    <property type="entry name" value="Sm_dom_euk/arc"/>
</dbReference>
<dbReference type="InterPro" id="IPR017132">
    <property type="entry name" value="Lsm7"/>
</dbReference>
<sequence length="132" mass="14484">MSDNRGRGGRGRGSGAARGARSTPGSREDKPRREAILDLSKFIDKQIRVKFTGGREVNGTLKGYDQLLNLVMDDIEEVLRDPATGLLLAPKRTRSLGLAVIRGTSLLVLSPLDGQVLPRFRFFGATWSTKFL</sequence>
<keyword evidence="12" id="KW-1185">Reference proteome</keyword>
<comment type="similarity">
    <text evidence="2">Belongs to the snRNP Sm proteins family.</text>
</comment>
<evidence type="ECO:0000256" key="3">
    <source>
        <dbReference type="ARBA" id="ARBA00022664"/>
    </source>
</evidence>
<dbReference type="GO" id="GO:0000956">
    <property type="term" value="P:nuclear-transcribed mRNA catabolic process"/>
    <property type="evidence" value="ECO:0007669"/>
    <property type="project" value="InterPro"/>
</dbReference>
<dbReference type="InterPro" id="IPR044641">
    <property type="entry name" value="Lsm7/SmG-like"/>
</dbReference>
<keyword evidence="6" id="KW-0508">mRNA splicing</keyword>
<evidence type="ECO:0000313" key="12">
    <source>
        <dbReference type="Proteomes" id="UP000198372"/>
    </source>
</evidence>
<feature type="region of interest" description="Disordered" evidence="9">
    <location>
        <begin position="1"/>
        <end position="32"/>
    </location>
</feature>
<dbReference type="AlphaFoldDB" id="A0A238FMI5"/>
<comment type="subcellular location">
    <subcellularLocation>
        <location evidence="1">Nucleus</location>
    </subcellularLocation>
</comment>
<dbReference type="STRING" id="269621.A0A238FMI5"/>
<name>A0A238FMI5_9BASI</name>
<dbReference type="EMBL" id="FMSP01000017">
    <property type="protein sequence ID" value="SCV73084.1"/>
    <property type="molecule type" value="Genomic_DNA"/>
</dbReference>
<dbReference type="PANTHER" id="PTHR10553">
    <property type="entry name" value="SMALL NUCLEAR RIBONUCLEOPROTEIN"/>
    <property type="match status" value="1"/>
</dbReference>